<proteinExistence type="predicted"/>
<accession>A0ABT8KTA7</accession>
<feature type="transmembrane region" description="Helical" evidence="1">
    <location>
        <begin position="250"/>
        <end position="269"/>
    </location>
</feature>
<dbReference type="Proteomes" id="UP001172082">
    <property type="component" value="Unassembled WGS sequence"/>
</dbReference>
<feature type="transmembrane region" description="Helical" evidence="1">
    <location>
        <begin position="113"/>
        <end position="130"/>
    </location>
</feature>
<feature type="transmembrane region" description="Helical" evidence="1">
    <location>
        <begin position="334"/>
        <end position="351"/>
    </location>
</feature>
<feature type="domain" description="Glycosyltransferase RgtA/B/C/D-like" evidence="2">
    <location>
        <begin position="60"/>
        <end position="199"/>
    </location>
</feature>
<gene>
    <name evidence="3" type="ORF">QQ008_21545</name>
</gene>
<evidence type="ECO:0000256" key="1">
    <source>
        <dbReference type="SAM" id="Phobius"/>
    </source>
</evidence>
<comment type="caution">
    <text evidence="3">The sequence shown here is derived from an EMBL/GenBank/DDBJ whole genome shotgun (WGS) entry which is preliminary data.</text>
</comment>
<reference evidence="3" key="1">
    <citation type="submission" date="2023-06" db="EMBL/GenBank/DDBJ databases">
        <title>Genomic of Parafulvivirga corallium.</title>
        <authorList>
            <person name="Wang G."/>
        </authorList>
    </citation>
    <scope>NUCLEOTIDE SEQUENCE</scope>
    <source>
        <strain evidence="3">BMA10</strain>
    </source>
</reference>
<sequence length="467" mass="54513">MLSYFKINDPYRLVGVFIIILLFRWSLFTDLPTTKPELNWLIIGEKLSQGGHMYVDVWDDVAPLSATVYWILNELFGRTNTPYYVISILLVFIQAFVFNNILLTHRAYNESSYLPALIYAILMSLVYDFYTLSPVLMSLTFTLMAINNVLVQVVERSKNQLVLRTGLYFGIAFLFYYPSFLFVIATSIAFLLFTGTRPRGYLLLIYGFLLPFIFTWIYFYLLGAIKPFYINYLFSSFFIVEKGLVNFGTIIGSVAVPMFFLVIALVKTFQTTRFTNHQVRFQQIFFTMMILSAFSWLFISRRAPFQWIIFVPGIAFFLNHYFLQIRKRWKAEVIFTTFLVAVVYINVSVFLKSNSLKNIINYESLLLQETPWDNMVDSKKVLFIGNNLDVYKNAKLATPYLNWDLAAMQLSKPNYYDNITAIFRNFQKDAPQVIIDDQGIMENLFEKMPTIKSKYRKVGSGNVYQLK</sequence>
<dbReference type="InterPro" id="IPR038731">
    <property type="entry name" value="RgtA/B/C-like"/>
</dbReference>
<evidence type="ECO:0000313" key="4">
    <source>
        <dbReference type="Proteomes" id="UP001172082"/>
    </source>
</evidence>
<feature type="transmembrane region" description="Helical" evidence="1">
    <location>
        <begin position="200"/>
        <end position="221"/>
    </location>
</feature>
<keyword evidence="1" id="KW-0472">Membrane</keyword>
<feature type="transmembrane region" description="Helical" evidence="1">
    <location>
        <begin position="281"/>
        <end position="299"/>
    </location>
</feature>
<protein>
    <recommendedName>
        <fullName evidence="2">Glycosyltransferase RgtA/B/C/D-like domain-containing protein</fullName>
    </recommendedName>
</protein>
<evidence type="ECO:0000259" key="2">
    <source>
        <dbReference type="Pfam" id="PF13231"/>
    </source>
</evidence>
<feature type="transmembrane region" description="Helical" evidence="1">
    <location>
        <begin position="166"/>
        <end position="194"/>
    </location>
</feature>
<evidence type="ECO:0000313" key="3">
    <source>
        <dbReference type="EMBL" id="MDN5203990.1"/>
    </source>
</evidence>
<dbReference type="RefSeq" id="WP_346754014.1">
    <property type="nucleotide sequence ID" value="NZ_JAUJEA010000009.1"/>
</dbReference>
<name>A0ABT8KTA7_9BACT</name>
<keyword evidence="1" id="KW-0812">Transmembrane</keyword>
<feature type="transmembrane region" description="Helical" evidence="1">
    <location>
        <begin position="12"/>
        <end position="28"/>
    </location>
</feature>
<dbReference type="Pfam" id="PF13231">
    <property type="entry name" value="PMT_2"/>
    <property type="match status" value="1"/>
</dbReference>
<organism evidence="3 4">
    <name type="scientific">Splendidivirga corallicola</name>
    <dbReference type="NCBI Taxonomy" id="3051826"/>
    <lineage>
        <taxon>Bacteria</taxon>
        <taxon>Pseudomonadati</taxon>
        <taxon>Bacteroidota</taxon>
        <taxon>Cytophagia</taxon>
        <taxon>Cytophagales</taxon>
        <taxon>Splendidivirgaceae</taxon>
        <taxon>Splendidivirga</taxon>
    </lineage>
</organism>
<keyword evidence="4" id="KW-1185">Reference proteome</keyword>
<dbReference type="EMBL" id="JAUJEA010000009">
    <property type="protein sequence ID" value="MDN5203990.1"/>
    <property type="molecule type" value="Genomic_DNA"/>
</dbReference>
<feature type="transmembrane region" description="Helical" evidence="1">
    <location>
        <begin position="305"/>
        <end position="322"/>
    </location>
</feature>
<keyword evidence="1" id="KW-1133">Transmembrane helix</keyword>
<feature type="transmembrane region" description="Helical" evidence="1">
    <location>
        <begin position="83"/>
        <end position="101"/>
    </location>
</feature>